<keyword evidence="3" id="KW-1185">Reference proteome</keyword>
<keyword evidence="1" id="KW-0732">Signal</keyword>
<reference evidence="2 3" key="1">
    <citation type="submission" date="2024-07" db="EMBL/GenBank/DDBJ databases">
        <title>Section-level genome sequencing and comparative genomics of Aspergillus sections Usti and Cavernicolus.</title>
        <authorList>
            <consortium name="Lawrence Berkeley National Laboratory"/>
            <person name="Nybo J.L."/>
            <person name="Vesth T.C."/>
            <person name="Theobald S."/>
            <person name="Frisvad J.C."/>
            <person name="Larsen T.O."/>
            <person name="Kjaerboelling I."/>
            <person name="Rothschild-Mancinelli K."/>
            <person name="Lyhne E.K."/>
            <person name="Kogle M.E."/>
            <person name="Barry K."/>
            <person name="Clum A."/>
            <person name="Na H."/>
            <person name="Ledsgaard L."/>
            <person name="Lin J."/>
            <person name="Lipzen A."/>
            <person name="Kuo A."/>
            <person name="Riley R."/>
            <person name="Mondo S."/>
            <person name="LaButti K."/>
            <person name="Haridas S."/>
            <person name="Pangalinan J."/>
            <person name="Salamov A.A."/>
            <person name="Simmons B.A."/>
            <person name="Magnuson J.K."/>
            <person name="Chen J."/>
            <person name="Drula E."/>
            <person name="Henrissat B."/>
            <person name="Wiebenga A."/>
            <person name="Lubbers R.J."/>
            <person name="Gomes A.C."/>
            <person name="Makela M.R."/>
            <person name="Stajich J."/>
            <person name="Grigoriev I.V."/>
            <person name="Mortensen U.H."/>
            <person name="De vries R.P."/>
            <person name="Baker S.E."/>
            <person name="Andersen M.R."/>
        </authorList>
    </citation>
    <scope>NUCLEOTIDE SEQUENCE [LARGE SCALE GENOMIC DNA]</scope>
    <source>
        <strain evidence="2 3">CBS 600.67</strain>
    </source>
</reference>
<accession>A0ABR4I407</accession>
<organism evidence="2 3">
    <name type="scientific">Aspergillus cavernicola</name>
    <dbReference type="NCBI Taxonomy" id="176166"/>
    <lineage>
        <taxon>Eukaryota</taxon>
        <taxon>Fungi</taxon>
        <taxon>Dikarya</taxon>
        <taxon>Ascomycota</taxon>
        <taxon>Pezizomycotina</taxon>
        <taxon>Eurotiomycetes</taxon>
        <taxon>Eurotiomycetidae</taxon>
        <taxon>Eurotiales</taxon>
        <taxon>Aspergillaceae</taxon>
        <taxon>Aspergillus</taxon>
        <taxon>Aspergillus subgen. Nidulantes</taxon>
    </lineage>
</organism>
<comment type="caution">
    <text evidence="2">The sequence shown here is derived from an EMBL/GenBank/DDBJ whole genome shotgun (WGS) entry which is preliminary data.</text>
</comment>
<evidence type="ECO:0000256" key="1">
    <source>
        <dbReference type="SAM" id="SignalP"/>
    </source>
</evidence>
<feature type="signal peptide" evidence="1">
    <location>
        <begin position="1"/>
        <end position="16"/>
    </location>
</feature>
<sequence length="219" mass="24526">MVIGLLALTSIPTVTGIALGCSEQRKANKQQDDGKRMAKFYTDVDCLYEDEASDEIHGKRAVLRDSKVFIDEISSSNRKKEGHAGQSFFFNYPEPDHMKDLKRGLGLVSTIQDNPPVLNWLYADKETHEVKYGNRTQSCDHVPAPWDWRDEETTIVLEKRRGFFAVREEDGAWAVYLDLDGDDLQGVLGAKGKGNSLAVPIRLKRTLVEIAEPEKNGGS</sequence>
<dbReference type="EMBL" id="JBFXLS010000058">
    <property type="protein sequence ID" value="KAL2822362.1"/>
    <property type="molecule type" value="Genomic_DNA"/>
</dbReference>
<dbReference type="Proteomes" id="UP001610335">
    <property type="component" value="Unassembled WGS sequence"/>
</dbReference>
<evidence type="ECO:0000313" key="2">
    <source>
        <dbReference type="EMBL" id="KAL2822362.1"/>
    </source>
</evidence>
<feature type="chain" id="PRO_5046972594" evidence="1">
    <location>
        <begin position="17"/>
        <end position="219"/>
    </location>
</feature>
<gene>
    <name evidence="2" type="ORF">BDW59DRAFT_163788</name>
</gene>
<dbReference type="PANTHER" id="PTHR38049:SF1">
    <property type="entry name" value="PROTEIN KINASE DOMAIN-CONTAINING PROTEIN"/>
    <property type="match status" value="1"/>
</dbReference>
<dbReference type="PANTHER" id="PTHR38049">
    <property type="entry name" value="RICIN B LECTIN DOMAIN-CONTAINING PROTEIN"/>
    <property type="match status" value="1"/>
</dbReference>
<proteinExistence type="predicted"/>
<evidence type="ECO:0000313" key="3">
    <source>
        <dbReference type="Proteomes" id="UP001610335"/>
    </source>
</evidence>
<protein>
    <submittedName>
        <fullName evidence="2">Uncharacterized protein</fullName>
    </submittedName>
</protein>
<name>A0ABR4I407_9EURO</name>